<dbReference type="Pfam" id="PF00201">
    <property type="entry name" value="UDPGT"/>
    <property type="match status" value="1"/>
</dbReference>
<dbReference type="PANTHER" id="PTHR48048:SF23">
    <property type="entry name" value="GLYCOSYLTRANSFERASE"/>
    <property type="match status" value="1"/>
</dbReference>
<evidence type="ECO:0000313" key="6">
    <source>
        <dbReference type="EMBL" id="TKW29343.1"/>
    </source>
</evidence>
<evidence type="ECO:0000313" key="7">
    <source>
        <dbReference type="Proteomes" id="UP000298652"/>
    </source>
</evidence>
<dbReference type="InterPro" id="IPR035595">
    <property type="entry name" value="UDP_glycos_trans_CS"/>
</dbReference>
<keyword evidence="5" id="KW-0812">Transmembrane</keyword>
<dbReference type="FunFam" id="3.40.50.2000:FF:000082">
    <property type="entry name" value="Glycosyltransferase"/>
    <property type="match status" value="1"/>
</dbReference>
<organism evidence="6 7">
    <name type="scientific">Setaria viridis</name>
    <name type="common">Green bristlegrass</name>
    <name type="synonym">Setaria italica subsp. viridis</name>
    <dbReference type="NCBI Taxonomy" id="4556"/>
    <lineage>
        <taxon>Eukaryota</taxon>
        <taxon>Viridiplantae</taxon>
        <taxon>Streptophyta</taxon>
        <taxon>Embryophyta</taxon>
        <taxon>Tracheophyta</taxon>
        <taxon>Spermatophyta</taxon>
        <taxon>Magnoliopsida</taxon>
        <taxon>Liliopsida</taxon>
        <taxon>Poales</taxon>
        <taxon>Poaceae</taxon>
        <taxon>PACMAD clade</taxon>
        <taxon>Panicoideae</taxon>
        <taxon>Panicodae</taxon>
        <taxon>Paniceae</taxon>
        <taxon>Cenchrinae</taxon>
        <taxon>Setaria</taxon>
    </lineage>
</organism>
<name>A0A4U6VM55_SETVI</name>
<dbReference type="FunFam" id="3.40.50.2000:FF:000020">
    <property type="entry name" value="Glycosyltransferase"/>
    <property type="match status" value="1"/>
</dbReference>
<keyword evidence="7" id="KW-1185">Reference proteome</keyword>
<evidence type="ECO:0000256" key="5">
    <source>
        <dbReference type="SAM" id="Phobius"/>
    </source>
</evidence>
<dbReference type="Gene3D" id="3.40.50.2000">
    <property type="entry name" value="Glycogen Phosphorylase B"/>
    <property type="match status" value="2"/>
</dbReference>
<dbReference type="EMBL" id="CM016554">
    <property type="protein sequence ID" value="TKW29343.1"/>
    <property type="molecule type" value="Genomic_DNA"/>
</dbReference>
<comment type="similarity">
    <text evidence="1 3">Belongs to the UDP-glycosyltransferase family.</text>
</comment>
<dbReference type="EC" id="2.4.1.-" evidence="4"/>
<keyword evidence="3" id="KW-0328">Glycosyltransferase</keyword>
<dbReference type="CDD" id="cd03784">
    <property type="entry name" value="GT1_Gtf-like"/>
    <property type="match status" value="1"/>
</dbReference>
<dbReference type="Proteomes" id="UP000298652">
    <property type="component" value="Chromosome 3"/>
</dbReference>
<dbReference type="Gramene" id="TKW29343">
    <property type="protein sequence ID" value="TKW29343"/>
    <property type="gene ID" value="SEVIR_3G389600v2"/>
</dbReference>
<feature type="transmembrane region" description="Helical" evidence="5">
    <location>
        <begin position="140"/>
        <end position="157"/>
    </location>
</feature>
<keyword evidence="5" id="KW-1133">Transmembrane helix</keyword>
<sequence length="480" mass="50558">MEGKTVVLYPGLGVGHLSPMLELSKGLLRHGGGAVDVAVVLVESPFKDPSFADTVARARASHTSVAFHVLPSPPPASGPSSGDAEHPVVGLIRFLRATNAPLRDLLRSLSSSASRPVRAVVLDMFCAHALDVAADLGLPAYFFFATGAAALAVFLALPGTRAREGKRFADLGDAVLPFAGVPPLRASELPPVLADDGAMCEAALRLASRVPEARGILVNSFEALEPRAVRALRDGLCVPGRPTPPVYCVGPLVSPGGGEKEHECLEWMDAQPDRSVVFLCFGSTGAPPKHQLAEIAAGLESSGQRFLWVVRSPPGAGGSPVPEPADDLDALLPAGFRERTRDRGLVVGSWAPQVDVLRHRATGAFLTHCGWNSTLEGVTAGVPLLCWPLAAEQGLNKVFIVEEMRLGVEMRRTSRAGDVVKAEEVEAKVRWVMEGSDDGARALRDRAAAARDRAAEALADGGTSQAAFLEFLKDLASVNV</sequence>
<keyword evidence="5" id="KW-0472">Membrane</keyword>
<accession>A0A4U6VM55</accession>
<dbReference type="OMA" id="MEGYEES"/>
<evidence type="ECO:0000256" key="3">
    <source>
        <dbReference type="RuleBase" id="RU003718"/>
    </source>
</evidence>
<proteinExistence type="inferred from homology"/>
<gene>
    <name evidence="6" type="ORF">SEVIR_3G389600v2</name>
</gene>
<evidence type="ECO:0000256" key="4">
    <source>
        <dbReference type="RuleBase" id="RU362057"/>
    </source>
</evidence>
<evidence type="ECO:0000256" key="2">
    <source>
        <dbReference type="ARBA" id="ARBA00022679"/>
    </source>
</evidence>
<dbReference type="PANTHER" id="PTHR48048">
    <property type="entry name" value="GLYCOSYLTRANSFERASE"/>
    <property type="match status" value="1"/>
</dbReference>
<reference evidence="6" key="1">
    <citation type="submission" date="2019-03" db="EMBL/GenBank/DDBJ databases">
        <title>WGS assembly of Setaria viridis.</title>
        <authorList>
            <person name="Huang P."/>
            <person name="Jenkins J."/>
            <person name="Grimwood J."/>
            <person name="Barry K."/>
            <person name="Healey A."/>
            <person name="Mamidi S."/>
            <person name="Sreedasyam A."/>
            <person name="Shu S."/>
            <person name="Feldman M."/>
            <person name="Wu J."/>
            <person name="Yu Y."/>
            <person name="Chen C."/>
            <person name="Johnson J."/>
            <person name="Rokhsar D."/>
            <person name="Baxter I."/>
            <person name="Schmutz J."/>
            <person name="Brutnell T."/>
            <person name="Kellogg E."/>
        </authorList>
    </citation>
    <scope>NUCLEOTIDE SEQUENCE [LARGE SCALE GENOMIC DNA]</scope>
</reference>
<dbReference type="AlphaFoldDB" id="A0A4U6VM55"/>
<protein>
    <recommendedName>
        <fullName evidence="4">Glycosyltransferase</fullName>
        <ecNumber evidence="4">2.4.1.-</ecNumber>
    </recommendedName>
</protein>
<dbReference type="InterPro" id="IPR002213">
    <property type="entry name" value="UDP_glucos_trans"/>
</dbReference>
<dbReference type="PROSITE" id="PS00375">
    <property type="entry name" value="UDPGT"/>
    <property type="match status" value="1"/>
</dbReference>
<dbReference type="GO" id="GO:0035251">
    <property type="term" value="F:UDP-glucosyltransferase activity"/>
    <property type="evidence" value="ECO:0007669"/>
    <property type="project" value="InterPro"/>
</dbReference>
<dbReference type="InterPro" id="IPR050481">
    <property type="entry name" value="UDP-glycosyltransf_plant"/>
</dbReference>
<evidence type="ECO:0000256" key="1">
    <source>
        <dbReference type="ARBA" id="ARBA00009995"/>
    </source>
</evidence>
<keyword evidence="2 3" id="KW-0808">Transferase</keyword>
<dbReference type="SUPFAM" id="SSF53756">
    <property type="entry name" value="UDP-Glycosyltransferase/glycogen phosphorylase"/>
    <property type="match status" value="1"/>
</dbReference>